<gene>
    <name evidence="1" type="ORF">METZ01_LOCUS269668</name>
</gene>
<protein>
    <submittedName>
        <fullName evidence="1">Uncharacterized protein</fullName>
    </submittedName>
</protein>
<name>A0A382JWB2_9ZZZZ</name>
<evidence type="ECO:0000313" key="1">
    <source>
        <dbReference type="EMBL" id="SVC16814.1"/>
    </source>
</evidence>
<accession>A0A382JWB2</accession>
<reference evidence="1" key="1">
    <citation type="submission" date="2018-05" db="EMBL/GenBank/DDBJ databases">
        <authorList>
            <person name="Lanie J.A."/>
            <person name="Ng W.-L."/>
            <person name="Kazmierczak K.M."/>
            <person name="Andrzejewski T.M."/>
            <person name="Davidsen T.M."/>
            <person name="Wayne K.J."/>
            <person name="Tettelin H."/>
            <person name="Glass J.I."/>
            <person name="Rusch D."/>
            <person name="Podicherti R."/>
            <person name="Tsui H.-C.T."/>
            <person name="Winkler M.E."/>
        </authorList>
    </citation>
    <scope>NUCLEOTIDE SEQUENCE</scope>
</reference>
<dbReference type="AlphaFoldDB" id="A0A382JWB2"/>
<dbReference type="EMBL" id="UINC01077057">
    <property type="protein sequence ID" value="SVC16814.1"/>
    <property type="molecule type" value="Genomic_DNA"/>
</dbReference>
<sequence>MEDEVGGKGTKGGGTKFSSKIDKLKYNFDTGARSNRFHVNLHCPKLNLSLDGLRCESATLPGRSLGTTEFSAYGAEESFPDGTIDNGGTIDLTFLCDSGFYDRFIIETWQSMIFTNSEGTGNSFTPYFEYKDEYVGEIEIHQFRQDDKTALKYKLYEAFPISYEPMALSSTSAEILKFSCSFGYTTFDTEYVEKPPLSALNKGRRMLDILLDGMKVASRFSGKAGKAMNKLQKLDTAVSRGAAIFGNRGG</sequence>
<proteinExistence type="predicted"/>
<organism evidence="1">
    <name type="scientific">marine metagenome</name>
    <dbReference type="NCBI Taxonomy" id="408172"/>
    <lineage>
        <taxon>unclassified sequences</taxon>
        <taxon>metagenomes</taxon>
        <taxon>ecological metagenomes</taxon>
    </lineage>
</organism>